<evidence type="ECO:0000313" key="2">
    <source>
        <dbReference type="Proteomes" id="UP000831684"/>
    </source>
</evidence>
<sequence length="78" mass="8489">MAKAMLSLQVQPYRMLKKADAAAYCGLPAARFEMLCPVPAVAYPDGSRLWDVRDLDSWVDSLKTGAADSDDAILEKLG</sequence>
<dbReference type="RefSeq" id="WP_244378805.1">
    <property type="nucleotide sequence ID" value="NZ_CP083239.1"/>
</dbReference>
<dbReference type="KEGG" id="apol:K9D25_02160"/>
<accession>A0A9E6ZTP4</accession>
<dbReference type="EMBL" id="CP083239">
    <property type="protein sequence ID" value="UOK71549.1"/>
    <property type="molecule type" value="Genomic_DNA"/>
</dbReference>
<organism evidence="1 2">
    <name type="scientific">Ancylobacter polymorphus</name>
    <dbReference type="NCBI Taxonomy" id="223390"/>
    <lineage>
        <taxon>Bacteria</taxon>
        <taxon>Pseudomonadati</taxon>
        <taxon>Pseudomonadota</taxon>
        <taxon>Alphaproteobacteria</taxon>
        <taxon>Hyphomicrobiales</taxon>
        <taxon>Xanthobacteraceae</taxon>
        <taxon>Ancylobacter</taxon>
    </lineage>
</organism>
<reference evidence="1" key="1">
    <citation type="submission" date="2021-09" db="EMBL/GenBank/DDBJ databases">
        <title>Network and meta-omics reveal the key degrader and cooperation patterns in an efficient 1,4-dioxane-degrading microbial community.</title>
        <authorList>
            <person name="Dai C."/>
        </authorList>
    </citation>
    <scope>NUCLEOTIDE SEQUENCE</scope>
    <source>
        <strain evidence="1">ZM13</strain>
    </source>
</reference>
<evidence type="ECO:0000313" key="1">
    <source>
        <dbReference type="EMBL" id="UOK71549.1"/>
    </source>
</evidence>
<proteinExistence type="predicted"/>
<dbReference type="AlphaFoldDB" id="A0A9E6ZTP4"/>
<dbReference type="Proteomes" id="UP000831684">
    <property type="component" value="Chromosome"/>
</dbReference>
<gene>
    <name evidence="1" type="ORF">K9D25_02160</name>
</gene>
<name>A0A9E6ZTP4_9HYPH</name>
<protein>
    <submittedName>
        <fullName evidence="1">Uncharacterized protein</fullName>
    </submittedName>
</protein>